<reference evidence="2 3" key="1">
    <citation type="journal article" date="2024" name="Ann. Entomol. Soc. Am.">
        <title>Genomic analyses of the southern and eastern yellowjacket wasps (Hymenoptera: Vespidae) reveal evolutionary signatures of social life.</title>
        <authorList>
            <person name="Catto M.A."/>
            <person name="Caine P.B."/>
            <person name="Orr S.E."/>
            <person name="Hunt B.G."/>
            <person name="Goodisman M.A.D."/>
        </authorList>
    </citation>
    <scope>NUCLEOTIDE SEQUENCE [LARGE SCALE GENOMIC DNA]</scope>
    <source>
        <strain evidence="2">232</strain>
        <tissue evidence="2">Head and thorax</tissue>
    </source>
</reference>
<evidence type="ECO:0000313" key="3">
    <source>
        <dbReference type="Proteomes" id="UP001607303"/>
    </source>
</evidence>
<proteinExistence type="predicted"/>
<name>A0ABD2CMN8_VESMC</name>
<accession>A0ABD2CMN8</accession>
<comment type="caution">
    <text evidence="2">The sequence shown here is derived from an EMBL/GenBank/DDBJ whole genome shotgun (WGS) entry which is preliminary data.</text>
</comment>
<dbReference type="EMBL" id="JAYRBN010000037">
    <property type="protein sequence ID" value="KAL2746367.1"/>
    <property type="molecule type" value="Genomic_DNA"/>
</dbReference>
<protein>
    <submittedName>
        <fullName evidence="2">Uncharacterized protein</fullName>
    </submittedName>
</protein>
<feature type="transmembrane region" description="Helical" evidence="1">
    <location>
        <begin position="63"/>
        <end position="80"/>
    </location>
</feature>
<keyword evidence="1" id="KW-1133">Transmembrane helix</keyword>
<keyword evidence="1" id="KW-0472">Membrane</keyword>
<organism evidence="2 3">
    <name type="scientific">Vespula maculifrons</name>
    <name type="common">Eastern yellow jacket</name>
    <name type="synonym">Wasp</name>
    <dbReference type="NCBI Taxonomy" id="7453"/>
    <lineage>
        <taxon>Eukaryota</taxon>
        <taxon>Metazoa</taxon>
        <taxon>Ecdysozoa</taxon>
        <taxon>Arthropoda</taxon>
        <taxon>Hexapoda</taxon>
        <taxon>Insecta</taxon>
        <taxon>Pterygota</taxon>
        <taxon>Neoptera</taxon>
        <taxon>Endopterygota</taxon>
        <taxon>Hymenoptera</taxon>
        <taxon>Apocrita</taxon>
        <taxon>Aculeata</taxon>
        <taxon>Vespoidea</taxon>
        <taxon>Vespidae</taxon>
        <taxon>Vespinae</taxon>
        <taxon>Vespula</taxon>
    </lineage>
</organism>
<dbReference type="AlphaFoldDB" id="A0ABD2CMN8"/>
<evidence type="ECO:0000313" key="2">
    <source>
        <dbReference type="EMBL" id="KAL2746367.1"/>
    </source>
</evidence>
<keyword evidence="1" id="KW-0812">Transmembrane</keyword>
<gene>
    <name evidence="2" type="ORF">V1477_004737</name>
</gene>
<dbReference type="Proteomes" id="UP001607303">
    <property type="component" value="Unassembled WGS sequence"/>
</dbReference>
<evidence type="ECO:0000256" key="1">
    <source>
        <dbReference type="SAM" id="Phobius"/>
    </source>
</evidence>
<keyword evidence="3" id="KW-1185">Reference proteome</keyword>
<sequence length="82" mass="9418">MNMGCLERKHKRPIQHTDATLTSCITYVIIRVNVSHIPRLCDILTSWNIFVVNLGIKFVPQNVIAVEIQVLVTLAFYIIMHN</sequence>